<feature type="transmembrane region" description="Helical" evidence="1">
    <location>
        <begin position="199"/>
        <end position="219"/>
    </location>
</feature>
<evidence type="ECO:0000256" key="1">
    <source>
        <dbReference type="SAM" id="Phobius"/>
    </source>
</evidence>
<feature type="transmembrane region" description="Helical" evidence="1">
    <location>
        <begin position="168"/>
        <end position="187"/>
    </location>
</feature>
<feature type="transmembrane region" description="Helical" evidence="1">
    <location>
        <begin position="137"/>
        <end position="156"/>
    </location>
</feature>
<keyword evidence="1" id="KW-1133">Transmembrane helix</keyword>
<feature type="transmembrane region" description="Helical" evidence="1">
    <location>
        <begin position="39"/>
        <end position="65"/>
    </location>
</feature>
<evidence type="ECO:0000313" key="3">
    <source>
        <dbReference type="Proteomes" id="UP000539111"/>
    </source>
</evidence>
<reference evidence="2 3" key="1">
    <citation type="submission" date="2020-07" db="EMBL/GenBank/DDBJ databases">
        <title>Sequencing the genomes of 1000 actinobacteria strains.</title>
        <authorList>
            <person name="Klenk H.-P."/>
        </authorList>
    </citation>
    <scope>NUCLEOTIDE SEQUENCE [LARGE SCALE GENOMIC DNA]</scope>
    <source>
        <strain evidence="2 3">DSM 26341</strain>
    </source>
</reference>
<feature type="transmembrane region" description="Helical" evidence="1">
    <location>
        <begin position="109"/>
        <end position="130"/>
    </location>
</feature>
<accession>A0A7Z0D3J8</accession>
<gene>
    <name evidence="2" type="ORF">BJY26_002520</name>
</gene>
<name>A0A7Z0D3J8_9MICO</name>
<dbReference type="AlphaFoldDB" id="A0A7Z0D3J8"/>
<comment type="caution">
    <text evidence="2">The sequence shown here is derived from an EMBL/GenBank/DDBJ whole genome shotgun (WGS) entry which is preliminary data.</text>
</comment>
<evidence type="ECO:0000313" key="2">
    <source>
        <dbReference type="EMBL" id="NYI68214.1"/>
    </source>
</evidence>
<dbReference type="EMBL" id="JACBZP010000001">
    <property type="protein sequence ID" value="NYI68214.1"/>
    <property type="molecule type" value="Genomic_DNA"/>
</dbReference>
<protein>
    <submittedName>
        <fullName evidence="2">Uncharacterized membrane protein (DUF485 family)</fullName>
    </submittedName>
</protein>
<feature type="transmembrane region" description="Helical" evidence="1">
    <location>
        <begin position="77"/>
        <end position="97"/>
    </location>
</feature>
<dbReference type="Proteomes" id="UP000539111">
    <property type="component" value="Unassembled WGS sequence"/>
</dbReference>
<feature type="transmembrane region" description="Helical" evidence="1">
    <location>
        <begin position="225"/>
        <end position="247"/>
    </location>
</feature>
<dbReference type="PANTHER" id="PTHR40761:SF1">
    <property type="entry name" value="CONSERVED INTEGRAL MEMBRANE ALANINE VALINE AND LEUCINE RICH PROTEIN-RELATED"/>
    <property type="match status" value="1"/>
</dbReference>
<keyword evidence="1" id="KW-0472">Membrane</keyword>
<proteinExistence type="predicted"/>
<sequence>MTNQHRTTSFNLKHLAGLVRHPSWLRGSGFLIGGTVLNIVALILAPVMVVQPMGALSLIVAVLIGMTARRLKFKRRVLFAVLACTAGVGLFVALAALNATSPVLYGTQARYVTVVTLGLVVIFGIIAFAWKRTGHLIRILAAGMLFGCVAASVHLVGQQYLDGGITAINWETFIGIVTASALGTWFVQSAYASGPPELVIAGLTVIDPIVAVVVGAVVLKEGMALAPLVLGLMVLCAVAAILGVLVLSKYHPDVIRIAHSDEPAEPTPLTKT</sequence>
<keyword evidence="3" id="KW-1185">Reference proteome</keyword>
<organism evidence="2 3">
    <name type="scientific">Spelaeicoccus albus</name>
    <dbReference type="NCBI Taxonomy" id="1280376"/>
    <lineage>
        <taxon>Bacteria</taxon>
        <taxon>Bacillati</taxon>
        <taxon>Actinomycetota</taxon>
        <taxon>Actinomycetes</taxon>
        <taxon>Micrococcales</taxon>
        <taxon>Brevibacteriaceae</taxon>
        <taxon>Spelaeicoccus</taxon>
    </lineage>
</organism>
<dbReference type="RefSeq" id="WP_179428593.1">
    <property type="nucleotide sequence ID" value="NZ_JACBZP010000001.1"/>
</dbReference>
<dbReference type="PANTHER" id="PTHR40761">
    <property type="entry name" value="CONSERVED INTEGRAL MEMBRANE ALANINE VALINE AND LEUCINE RICH PROTEIN-RELATED"/>
    <property type="match status" value="1"/>
</dbReference>
<keyword evidence="1" id="KW-0812">Transmembrane</keyword>